<feature type="compositionally biased region" description="Basic and acidic residues" evidence="1">
    <location>
        <begin position="87"/>
        <end position="97"/>
    </location>
</feature>
<feature type="non-terminal residue" evidence="2">
    <location>
        <position position="526"/>
    </location>
</feature>
<organism evidence="2">
    <name type="scientific">Graphocephala atropunctata</name>
    <dbReference type="NCBI Taxonomy" id="36148"/>
    <lineage>
        <taxon>Eukaryota</taxon>
        <taxon>Metazoa</taxon>
        <taxon>Ecdysozoa</taxon>
        <taxon>Arthropoda</taxon>
        <taxon>Hexapoda</taxon>
        <taxon>Insecta</taxon>
        <taxon>Pterygota</taxon>
        <taxon>Neoptera</taxon>
        <taxon>Paraneoptera</taxon>
        <taxon>Hemiptera</taxon>
        <taxon>Auchenorrhyncha</taxon>
        <taxon>Membracoidea</taxon>
        <taxon>Cicadellidae</taxon>
        <taxon>Cicadellinae</taxon>
        <taxon>Cicadellini</taxon>
        <taxon>Graphocephala</taxon>
    </lineage>
</organism>
<feature type="compositionally biased region" description="Basic and acidic residues" evidence="1">
    <location>
        <begin position="64"/>
        <end position="80"/>
    </location>
</feature>
<feature type="non-terminal residue" evidence="2">
    <location>
        <position position="1"/>
    </location>
</feature>
<evidence type="ECO:0000313" key="2">
    <source>
        <dbReference type="EMBL" id="JAT38671.1"/>
    </source>
</evidence>
<evidence type="ECO:0000256" key="1">
    <source>
        <dbReference type="SAM" id="MobiDB-lite"/>
    </source>
</evidence>
<name>A0A1B6MRW4_9HEMI</name>
<feature type="compositionally biased region" description="Basic and acidic residues" evidence="1">
    <location>
        <begin position="30"/>
        <end position="52"/>
    </location>
</feature>
<proteinExistence type="predicted"/>
<feature type="region of interest" description="Disordered" evidence="1">
    <location>
        <begin position="24"/>
        <end position="111"/>
    </location>
</feature>
<feature type="region of interest" description="Disordered" evidence="1">
    <location>
        <begin position="462"/>
        <end position="487"/>
    </location>
</feature>
<protein>
    <submittedName>
        <fullName evidence="2">Uncharacterized protein</fullName>
    </submittedName>
</protein>
<accession>A0A1B6MRW4</accession>
<sequence length="526" mass="58576">SRSIFSPMSDDGFENYAMFSRKRKGLLQGDQHEDKNFDVPNKDSGNEEKMEVTEDDENQVLDYSSRKSIDNESKSVEESKMLSQESTVDRLTDEDFKGFGSPTAGSSQRQLCKPLNEIANTKETENSPYYEIEKEYNIIKDSLEIDNALELMGLSSTKQVETSNESNTKTSSVTVQETLENDDDWFGRENEGLISLPLEGSIEPNNVMSISKYRQEVEGMHQQNLLCEEINSRDGNIEENEISSIVEAETNEKVSIFLEVQEQAEDLCQTSTPQGHPRKDTLIGFVNESLDLTFSQDMDSSYDLPVENISQTEGIDSLTHAQPYFSPELGATFNKEESLESWPISGTGLHSSIPTIKDTQTEPSFEDIEARLETSVIVRNNNCSSVMDNQSEESCITVSQHSTPAQQSVNPSTEQHVCYSKTLTSDTSMTMYSKDDCQNSSTVPATLQESTEENSVNCIDGISEESKSSNNSFGHKRKNVQSDNQLKTSNNIPTTCDKCTESVVEICDSERSAGSSINQTSVITCK</sequence>
<gene>
    <name evidence="2" type="ORF">g.9500</name>
</gene>
<dbReference type="AlphaFoldDB" id="A0A1B6MRW4"/>
<dbReference type="EMBL" id="GEBQ01001306">
    <property type="protein sequence ID" value="JAT38671.1"/>
    <property type="molecule type" value="Transcribed_RNA"/>
</dbReference>
<reference evidence="2" key="1">
    <citation type="submission" date="2015-11" db="EMBL/GenBank/DDBJ databases">
        <title>De novo transcriptome assembly of four potential Pierce s Disease insect vectors from Arizona vineyards.</title>
        <authorList>
            <person name="Tassone E.E."/>
        </authorList>
    </citation>
    <scope>NUCLEOTIDE SEQUENCE</scope>
</reference>